<accession>A0AAV7TKQ6</accession>
<gene>
    <name evidence="1" type="ORF">NDU88_002279</name>
</gene>
<comment type="caution">
    <text evidence="1">The sequence shown here is derived from an EMBL/GenBank/DDBJ whole genome shotgun (WGS) entry which is preliminary data.</text>
</comment>
<dbReference type="AlphaFoldDB" id="A0AAV7TKQ6"/>
<evidence type="ECO:0000313" key="1">
    <source>
        <dbReference type="EMBL" id="KAJ1177013.1"/>
    </source>
</evidence>
<proteinExistence type="predicted"/>
<sequence length="80" mass="8847">MDPSPPGSKPPAAAIHLRGAWCLTRPHRPAFTAPASAQCVRSSVSRPILRGPPESFVEASGECWRRYIQDYSRAESRAHY</sequence>
<protein>
    <submittedName>
        <fullName evidence="1">Uncharacterized protein</fullName>
    </submittedName>
</protein>
<organism evidence="1 2">
    <name type="scientific">Pleurodeles waltl</name>
    <name type="common">Iberian ribbed newt</name>
    <dbReference type="NCBI Taxonomy" id="8319"/>
    <lineage>
        <taxon>Eukaryota</taxon>
        <taxon>Metazoa</taxon>
        <taxon>Chordata</taxon>
        <taxon>Craniata</taxon>
        <taxon>Vertebrata</taxon>
        <taxon>Euteleostomi</taxon>
        <taxon>Amphibia</taxon>
        <taxon>Batrachia</taxon>
        <taxon>Caudata</taxon>
        <taxon>Salamandroidea</taxon>
        <taxon>Salamandridae</taxon>
        <taxon>Pleurodelinae</taxon>
        <taxon>Pleurodeles</taxon>
    </lineage>
</organism>
<keyword evidence="2" id="KW-1185">Reference proteome</keyword>
<name>A0AAV7TKQ6_PLEWA</name>
<dbReference type="EMBL" id="JANPWB010000006">
    <property type="protein sequence ID" value="KAJ1177013.1"/>
    <property type="molecule type" value="Genomic_DNA"/>
</dbReference>
<dbReference type="Proteomes" id="UP001066276">
    <property type="component" value="Chromosome 3_2"/>
</dbReference>
<evidence type="ECO:0000313" key="2">
    <source>
        <dbReference type="Proteomes" id="UP001066276"/>
    </source>
</evidence>
<reference evidence="1" key="1">
    <citation type="journal article" date="2022" name="bioRxiv">
        <title>Sequencing and chromosome-scale assembly of the giantPleurodeles waltlgenome.</title>
        <authorList>
            <person name="Brown T."/>
            <person name="Elewa A."/>
            <person name="Iarovenko S."/>
            <person name="Subramanian E."/>
            <person name="Araus A.J."/>
            <person name="Petzold A."/>
            <person name="Susuki M."/>
            <person name="Suzuki K.-i.T."/>
            <person name="Hayashi T."/>
            <person name="Toyoda A."/>
            <person name="Oliveira C."/>
            <person name="Osipova E."/>
            <person name="Leigh N.D."/>
            <person name="Simon A."/>
            <person name="Yun M.H."/>
        </authorList>
    </citation>
    <scope>NUCLEOTIDE SEQUENCE</scope>
    <source>
        <strain evidence="1">20211129_DDA</strain>
        <tissue evidence="1">Liver</tissue>
    </source>
</reference>